<dbReference type="HOGENOM" id="CLU_2387125_0_0_1"/>
<dbReference type="RefSeq" id="XP_012187862.1">
    <property type="nucleotide sequence ID" value="XM_012332472.1"/>
</dbReference>
<protein>
    <submittedName>
        <fullName evidence="1">Pigment biosynthesis protein</fullName>
    </submittedName>
</protein>
<name>R9P870_PSEHS</name>
<dbReference type="GeneID" id="24107141"/>
<gene>
    <name evidence="1" type="ORF">PHSY_001846</name>
</gene>
<dbReference type="Proteomes" id="UP000014071">
    <property type="component" value="Unassembled WGS sequence"/>
</dbReference>
<proteinExistence type="predicted"/>
<organism evidence="1 2">
    <name type="scientific">Pseudozyma hubeiensis (strain SY62)</name>
    <name type="common">Yeast</name>
    <dbReference type="NCBI Taxonomy" id="1305764"/>
    <lineage>
        <taxon>Eukaryota</taxon>
        <taxon>Fungi</taxon>
        <taxon>Dikarya</taxon>
        <taxon>Basidiomycota</taxon>
        <taxon>Ustilaginomycotina</taxon>
        <taxon>Ustilaginomycetes</taxon>
        <taxon>Ustilaginales</taxon>
        <taxon>Ustilaginaceae</taxon>
        <taxon>Pseudozyma</taxon>
    </lineage>
</organism>
<evidence type="ECO:0000313" key="1">
    <source>
        <dbReference type="EMBL" id="GAC94275.1"/>
    </source>
</evidence>
<dbReference type="AlphaFoldDB" id="R9P870"/>
<sequence length="94" mass="10330">MSSQADGTAEYGLRAAVTHEARLASADCAIPNCYVSLLKLSHNINKARDHEYPFVRTSGKGDRRRWNSDPILTILTHDPGSSLLRTRCSPATSM</sequence>
<dbReference type="EMBL" id="DF238783">
    <property type="protein sequence ID" value="GAC94275.1"/>
    <property type="molecule type" value="Genomic_DNA"/>
</dbReference>
<accession>R9P870</accession>
<keyword evidence="2" id="KW-1185">Reference proteome</keyword>
<reference evidence="2" key="1">
    <citation type="journal article" date="2013" name="Genome Announc.">
        <title>Draft genome sequence of the basidiomycetous yeast-like fungus Pseudozyma hubeiensis SY62, which produces an abundant amount of the biosurfactant mannosylerythritol lipids.</title>
        <authorList>
            <person name="Konishi M."/>
            <person name="Hatada Y."/>
            <person name="Horiuchi J."/>
        </authorList>
    </citation>
    <scope>NUCLEOTIDE SEQUENCE [LARGE SCALE GENOMIC DNA]</scope>
    <source>
        <strain evidence="2">SY62</strain>
    </source>
</reference>
<evidence type="ECO:0000313" key="2">
    <source>
        <dbReference type="Proteomes" id="UP000014071"/>
    </source>
</evidence>